<name>A0A392M3K3_9FABA</name>
<sequence>MHMSHLQVKPLKEVKFNSHNITAAMTSRQFQVMLDVLNNLLLARLPKPPKSSLALSVEDDENVEEEADEVVPDGVEEVELAKIDVEKKEREQNLLLDDMKKLSFWCDPSKDLHPEKEQDLWMIDGGIAML</sequence>
<dbReference type="AlphaFoldDB" id="A0A392M3K3"/>
<protein>
    <submittedName>
        <fullName evidence="1">Golgi-body localization protein domain</fullName>
    </submittedName>
</protein>
<accession>A0A392M3K3</accession>
<evidence type="ECO:0000313" key="1">
    <source>
        <dbReference type="EMBL" id="MCH81829.1"/>
    </source>
</evidence>
<dbReference type="PANTHER" id="PTHR15678">
    <property type="entry name" value="ANTIGEN MLAA-22-RELATED"/>
    <property type="match status" value="1"/>
</dbReference>
<gene>
    <name evidence="1" type="ORF">A2U01_0002622</name>
</gene>
<dbReference type="EMBL" id="LXQA010002829">
    <property type="protein sequence ID" value="MCH81829.1"/>
    <property type="molecule type" value="Genomic_DNA"/>
</dbReference>
<dbReference type="PANTHER" id="PTHR15678:SF10">
    <property type="entry name" value="LOCALIZATION AND RNA POL II PROMOTER FMP27 DOMAIN PROTEIN"/>
    <property type="match status" value="1"/>
</dbReference>
<proteinExistence type="predicted"/>
<evidence type="ECO:0000313" key="2">
    <source>
        <dbReference type="Proteomes" id="UP000265520"/>
    </source>
</evidence>
<organism evidence="1 2">
    <name type="scientific">Trifolium medium</name>
    <dbReference type="NCBI Taxonomy" id="97028"/>
    <lineage>
        <taxon>Eukaryota</taxon>
        <taxon>Viridiplantae</taxon>
        <taxon>Streptophyta</taxon>
        <taxon>Embryophyta</taxon>
        <taxon>Tracheophyta</taxon>
        <taxon>Spermatophyta</taxon>
        <taxon>Magnoliopsida</taxon>
        <taxon>eudicotyledons</taxon>
        <taxon>Gunneridae</taxon>
        <taxon>Pentapetalae</taxon>
        <taxon>rosids</taxon>
        <taxon>fabids</taxon>
        <taxon>Fabales</taxon>
        <taxon>Fabaceae</taxon>
        <taxon>Papilionoideae</taxon>
        <taxon>50 kb inversion clade</taxon>
        <taxon>NPAAA clade</taxon>
        <taxon>Hologalegina</taxon>
        <taxon>IRL clade</taxon>
        <taxon>Trifolieae</taxon>
        <taxon>Trifolium</taxon>
    </lineage>
</organism>
<dbReference type="Pfam" id="PF10344">
    <property type="entry name" value="Hobbit"/>
    <property type="match status" value="1"/>
</dbReference>
<reference evidence="1 2" key="1">
    <citation type="journal article" date="2018" name="Front. Plant Sci.">
        <title>Red Clover (Trifolium pratense) and Zigzag Clover (T. medium) - A Picture of Genomic Similarities and Differences.</title>
        <authorList>
            <person name="Dluhosova J."/>
            <person name="Istvanek J."/>
            <person name="Nedelnik J."/>
            <person name="Repkova J."/>
        </authorList>
    </citation>
    <scope>NUCLEOTIDE SEQUENCE [LARGE SCALE GENOMIC DNA]</scope>
    <source>
        <strain evidence="2">cv. 10/8</strain>
        <tissue evidence="1">Leaf</tissue>
    </source>
</reference>
<comment type="caution">
    <text evidence="1">The sequence shown here is derived from an EMBL/GenBank/DDBJ whole genome shotgun (WGS) entry which is preliminary data.</text>
</comment>
<feature type="non-terminal residue" evidence="1">
    <location>
        <position position="130"/>
    </location>
</feature>
<dbReference type="InterPro" id="IPR045167">
    <property type="entry name" value="Hobbit"/>
</dbReference>
<keyword evidence="2" id="KW-1185">Reference proteome</keyword>
<dbReference type="Proteomes" id="UP000265520">
    <property type="component" value="Unassembled WGS sequence"/>
</dbReference>